<organism evidence="3 4">
    <name type="scientific">Candidatus Desulfacyla euxinica</name>
    <dbReference type="NCBI Taxonomy" id="2841693"/>
    <lineage>
        <taxon>Bacteria</taxon>
        <taxon>Deltaproteobacteria</taxon>
        <taxon>Candidatus Desulfacyla</taxon>
    </lineage>
</organism>
<name>A0A8J6T455_9DELT</name>
<evidence type="ECO:0000313" key="4">
    <source>
        <dbReference type="Proteomes" id="UP000650524"/>
    </source>
</evidence>
<evidence type="ECO:0000256" key="2">
    <source>
        <dbReference type="RuleBase" id="RU363072"/>
    </source>
</evidence>
<proteinExistence type="inferred from homology"/>
<evidence type="ECO:0000313" key="3">
    <source>
        <dbReference type="EMBL" id="MBC8177037.1"/>
    </source>
</evidence>
<dbReference type="Gene3D" id="2.40.160.180">
    <property type="entry name" value="Carbohydrate-selective porin OprB"/>
    <property type="match status" value="1"/>
</dbReference>
<dbReference type="GO" id="GO:0016020">
    <property type="term" value="C:membrane"/>
    <property type="evidence" value="ECO:0007669"/>
    <property type="project" value="InterPro"/>
</dbReference>
<dbReference type="Proteomes" id="UP000650524">
    <property type="component" value="Unassembled WGS sequence"/>
</dbReference>
<dbReference type="GO" id="GO:0008643">
    <property type="term" value="P:carbohydrate transport"/>
    <property type="evidence" value="ECO:0007669"/>
    <property type="project" value="InterPro"/>
</dbReference>
<comment type="caution">
    <text evidence="3">The sequence shown here is derived from an EMBL/GenBank/DDBJ whole genome shotgun (WGS) entry which is preliminary data.</text>
</comment>
<comment type="similarity">
    <text evidence="1 2">Belongs to the OprB family.</text>
</comment>
<sequence length="377" mass="41147">MKAWTRFRLACLLTILGILVLPNNGFGYEINDKLSIGGIIAGIGQYQSISDAPGFENEGRGLILLEPEISFTPTDNDELFAKFGFGAGNGLDGEGRSPFVIAPWGGNVQDDYKNINGRNRDYLLTAWYKHTFNFSEDHSLGLTGGIIDATDYMDENAFANDEYTQFMNGALVNGPNAFLPSYDIGAAIEWGLGGLSVKGVAMAMGTNGEEGEFDEPYNFYGMQFAYTVDFGLGEGNYRLIVDTTSSDFSNVASTKKERLTCAMISFDQQLGEILGGWIRFGWQDDKAAVDCKSIYSGGLNISGNLWGRACDNIGIGYAHLIGGNLDVDHTDVFEIYSRFALNDIFAATGDVQYMKDSMKAGDSPDGWIFGLRLTAEF</sequence>
<protein>
    <submittedName>
        <fullName evidence="3">Carbohydrate porin</fullName>
    </submittedName>
</protein>
<dbReference type="EMBL" id="JACNJD010000183">
    <property type="protein sequence ID" value="MBC8177037.1"/>
    <property type="molecule type" value="Genomic_DNA"/>
</dbReference>
<accession>A0A8J6T455</accession>
<evidence type="ECO:0000256" key="1">
    <source>
        <dbReference type="ARBA" id="ARBA00008769"/>
    </source>
</evidence>
<reference evidence="3 4" key="1">
    <citation type="submission" date="2020-08" db="EMBL/GenBank/DDBJ databases">
        <title>Bridging the membrane lipid divide: bacteria of the FCB group superphylum have the potential to synthesize archaeal ether lipids.</title>
        <authorList>
            <person name="Villanueva L."/>
            <person name="Von Meijenfeldt F.A.B."/>
            <person name="Westbye A.B."/>
            <person name="Yadav S."/>
            <person name="Hopmans E.C."/>
            <person name="Dutilh B.E."/>
            <person name="Sinninghe Damste J.S."/>
        </authorList>
    </citation>
    <scope>NUCLEOTIDE SEQUENCE [LARGE SCALE GENOMIC DNA]</scope>
    <source>
        <strain evidence="3">NIOZ-UU27</strain>
    </source>
</reference>
<dbReference type="Pfam" id="PF04966">
    <property type="entry name" value="OprB"/>
    <property type="match status" value="1"/>
</dbReference>
<gene>
    <name evidence="3" type="ORF">H8E19_06485</name>
</gene>
<dbReference type="InterPro" id="IPR038673">
    <property type="entry name" value="OprB_sf"/>
</dbReference>
<dbReference type="GO" id="GO:0015288">
    <property type="term" value="F:porin activity"/>
    <property type="evidence" value="ECO:0007669"/>
    <property type="project" value="InterPro"/>
</dbReference>
<dbReference type="AlphaFoldDB" id="A0A8J6T455"/>
<dbReference type="InterPro" id="IPR007049">
    <property type="entry name" value="Carb-sel_porin_OprB"/>
</dbReference>